<dbReference type="Proteomes" id="UP001165962">
    <property type="component" value="Unassembled WGS sequence"/>
</dbReference>
<gene>
    <name evidence="5" type="ORF">G9U52_18870</name>
</gene>
<dbReference type="CDD" id="cd06267">
    <property type="entry name" value="PBP1_LacI_sugar_binding-like"/>
    <property type="match status" value="1"/>
</dbReference>
<sequence>MEKITLKTLADLFQVSPKTVSKVLNHKPGVREELRKAILNKAEELHYVPNLFGRGLQGGSMKTIGVILSDNTSPNYSTVLKGIEASADKHGYNIILCNSNESKETEEQKIRLLTEKHVEGIILASVSYTTDVMKRKSLLGLKNLGIPYVLISRMIHDEEPHDIVKTNDIEGGYLATKYLMDRGHRDIIYLANKYSVTSSHERLVGFRKALEQQGLPFKQAHIIDQCESTMESGYKVMQAVLAECKDFTAVLAFNDLIAVGAMSAIQEKGYRIPEDIAVIGYDDIEYAKFTNPPLTTIRQDADRIGHLAMDVLLNKINNPDAEQQQIYLPPQFIERSSV</sequence>
<evidence type="ECO:0000259" key="4">
    <source>
        <dbReference type="PROSITE" id="PS50932"/>
    </source>
</evidence>
<dbReference type="SUPFAM" id="SSF53822">
    <property type="entry name" value="Periplasmic binding protein-like I"/>
    <property type="match status" value="1"/>
</dbReference>
<dbReference type="Pfam" id="PF00356">
    <property type="entry name" value="LacI"/>
    <property type="match status" value="1"/>
</dbReference>
<evidence type="ECO:0000256" key="2">
    <source>
        <dbReference type="ARBA" id="ARBA00023125"/>
    </source>
</evidence>
<dbReference type="EMBL" id="JAAOIW010000006">
    <property type="protein sequence ID" value="NHN31903.1"/>
    <property type="molecule type" value="Genomic_DNA"/>
</dbReference>
<dbReference type="PROSITE" id="PS50932">
    <property type="entry name" value="HTH_LACI_2"/>
    <property type="match status" value="1"/>
</dbReference>
<accession>A0ABX0JAU8</accession>
<keyword evidence="2" id="KW-0238">DNA-binding</keyword>
<protein>
    <submittedName>
        <fullName evidence="5">LacI family transcriptional regulator</fullName>
    </submittedName>
</protein>
<dbReference type="Gene3D" id="3.40.50.2300">
    <property type="match status" value="2"/>
</dbReference>
<evidence type="ECO:0000313" key="5">
    <source>
        <dbReference type="EMBL" id="NHN31903.1"/>
    </source>
</evidence>
<dbReference type="PANTHER" id="PTHR30146:SF109">
    <property type="entry name" value="HTH-TYPE TRANSCRIPTIONAL REGULATOR GALS"/>
    <property type="match status" value="1"/>
</dbReference>
<organism evidence="5 6">
    <name type="scientific">Paenibacillus agricola</name>
    <dbReference type="NCBI Taxonomy" id="2716264"/>
    <lineage>
        <taxon>Bacteria</taxon>
        <taxon>Bacillati</taxon>
        <taxon>Bacillota</taxon>
        <taxon>Bacilli</taxon>
        <taxon>Bacillales</taxon>
        <taxon>Paenibacillaceae</taxon>
        <taxon>Paenibacillus</taxon>
    </lineage>
</organism>
<dbReference type="CDD" id="cd01392">
    <property type="entry name" value="HTH_LacI"/>
    <property type="match status" value="1"/>
</dbReference>
<keyword evidence="3" id="KW-0804">Transcription</keyword>
<dbReference type="SMART" id="SM00354">
    <property type="entry name" value="HTH_LACI"/>
    <property type="match status" value="1"/>
</dbReference>
<comment type="caution">
    <text evidence="5">The sequence shown here is derived from an EMBL/GenBank/DDBJ whole genome shotgun (WGS) entry which is preliminary data.</text>
</comment>
<dbReference type="InterPro" id="IPR010982">
    <property type="entry name" value="Lambda_DNA-bd_dom_sf"/>
</dbReference>
<dbReference type="InterPro" id="IPR000843">
    <property type="entry name" value="HTH_LacI"/>
</dbReference>
<keyword evidence="6" id="KW-1185">Reference proteome</keyword>
<dbReference type="SUPFAM" id="SSF47413">
    <property type="entry name" value="lambda repressor-like DNA-binding domains"/>
    <property type="match status" value="1"/>
</dbReference>
<dbReference type="Gene3D" id="1.10.260.40">
    <property type="entry name" value="lambda repressor-like DNA-binding domains"/>
    <property type="match status" value="1"/>
</dbReference>
<proteinExistence type="predicted"/>
<name>A0ABX0JAU8_9BACL</name>
<dbReference type="PANTHER" id="PTHR30146">
    <property type="entry name" value="LACI-RELATED TRANSCRIPTIONAL REPRESSOR"/>
    <property type="match status" value="1"/>
</dbReference>
<dbReference type="InterPro" id="IPR001761">
    <property type="entry name" value="Peripla_BP/Lac1_sug-bd_dom"/>
</dbReference>
<dbReference type="InterPro" id="IPR028082">
    <property type="entry name" value="Peripla_BP_I"/>
</dbReference>
<evidence type="ECO:0000313" key="6">
    <source>
        <dbReference type="Proteomes" id="UP001165962"/>
    </source>
</evidence>
<evidence type="ECO:0000256" key="1">
    <source>
        <dbReference type="ARBA" id="ARBA00023015"/>
    </source>
</evidence>
<reference evidence="5" key="1">
    <citation type="submission" date="2020-03" db="EMBL/GenBank/DDBJ databases">
        <title>Draft sequencing of Paenibacilllus sp. S3N08.</title>
        <authorList>
            <person name="Kim D.-U."/>
        </authorList>
    </citation>
    <scope>NUCLEOTIDE SEQUENCE</scope>
    <source>
        <strain evidence="5">S3N08</strain>
    </source>
</reference>
<dbReference type="RefSeq" id="WP_166152181.1">
    <property type="nucleotide sequence ID" value="NZ_JAAOIW010000006.1"/>
</dbReference>
<keyword evidence="1" id="KW-0805">Transcription regulation</keyword>
<dbReference type="Pfam" id="PF00532">
    <property type="entry name" value="Peripla_BP_1"/>
    <property type="match status" value="1"/>
</dbReference>
<evidence type="ECO:0000256" key="3">
    <source>
        <dbReference type="ARBA" id="ARBA00023163"/>
    </source>
</evidence>
<feature type="domain" description="HTH lacI-type" evidence="4">
    <location>
        <begin position="4"/>
        <end position="58"/>
    </location>
</feature>